<dbReference type="GO" id="GO:0036444">
    <property type="term" value="P:calcium import into the mitochondrion"/>
    <property type="evidence" value="ECO:0007669"/>
    <property type="project" value="UniProtKB-ARBA"/>
</dbReference>
<name>A0A250XHR9_9CHLO</name>
<dbReference type="InterPro" id="IPR006769">
    <property type="entry name" value="MCU_C"/>
</dbReference>
<dbReference type="AlphaFoldDB" id="A0A250XHR9"/>
<evidence type="ECO:0000313" key="19">
    <source>
        <dbReference type="Proteomes" id="UP000232323"/>
    </source>
</evidence>
<sequence length="295" mass="33880">MCIAPRLHKLKPIICVFSQSIPLKSCELLLRNALSLYKCSLDGEHYSVSSSGAIKQSWGLRTFASQTETEDQWNLTASVVQQLPVQKLRQYLSDESDQRQHMSFQEFTFQAISQGAAESEQAAEELCTVLQTAGVVLRHKDTVYLNAEEVSQLISMVLPCSAEKAQNNLNKIEKELSDLEAVHSQAVRTANLRTYLILGAGYLYLAAHIVVFSYLTWWELSWDVMEPIAYIVSLVYSLIGYTYFLLSRGNVMDLEPMRQYWSQRFKEKKIAQLEFDVGRYQYLLKLKSRYKAFLR</sequence>
<evidence type="ECO:0000256" key="15">
    <source>
        <dbReference type="SAM" id="Coils"/>
    </source>
</evidence>
<organism evidence="18 19">
    <name type="scientific">Chlamydomonas eustigma</name>
    <dbReference type="NCBI Taxonomy" id="1157962"/>
    <lineage>
        <taxon>Eukaryota</taxon>
        <taxon>Viridiplantae</taxon>
        <taxon>Chlorophyta</taxon>
        <taxon>core chlorophytes</taxon>
        <taxon>Chlorophyceae</taxon>
        <taxon>CS clade</taxon>
        <taxon>Chlamydomonadales</taxon>
        <taxon>Chlamydomonadaceae</taxon>
        <taxon>Chlamydomonas</taxon>
    </lineage>
</organism>
<keyword evidence="3" id="KW-0813">Transport</keyword>
<evidence type="ECO:0000256" key="10">
    <source>
        <dbReference type="ARBA" id="ARBA00023065"/>
    </source>
</evidence>
<comment type="subcellular location">
    <subcellularLocation>
        <location evidence="1">Mitochondrion inner membrane</location>
        <topology evidence="1">Multi-pass membrane protein</topology>
    </subcellularLocation>
</comment>
<evidence type="ECO:0000256" key="9">
    <source>
        <dbReference type="ARBA" id="ARBA00022989"/>
    </source>
</evidence>
<dbReference type="GO" id="GO:0015292">
    <property type="term" value="F:uniporter activity"/>
    <property type="evidence" value="ECO:0007669"/>
    <property type="project" value="TreeGrafter"/>
</dbReference>
<dbReference type="GO" id="GO:1990246">
    <property type="term" value="C:uniplex complex"/>
    <property type="evidence" value="ECO:0007669"/>
    <property type="project" value="TreeGrafter"/>
</dbReference>
<gene>
    <name evidence="18" type="ORF">CEUSTIGMA_g10061.t1</name>
</gene>
<comment type="caution">
    <text evidence="18">The sequence shown here is derived from an EMBL/GenBank/DDBJ whole genome shotgun (WGS) entry which is preliminary data.</text>
</comment>
<evidence type="ECO:0000256" key="12">
    <source>
        <dbReference type="ARBA" id="ARBA00023136"/>
    </source>
</evidence>
<evidence type="ECO:0000256" key="2">
    <source>
        <dbReference type="ARBA" id="ARBA00005653"/>
    </source>
</evidence>
<keyword evidence="15" id="KW-0175">Coiled coil</keyword>
<dbReference type="GO" id="GO:0051560">
    <property type="term" value="P:mitochondrial calcium ion homeostasis"/>
    <property type="evidence" value="ECO:0007669"/>
    <property type="project" value="InterPro"/>
</dbReference>
<evidence type="ECO:0000256" key="16">
    <source>
        <dbReference type="SAM" id="Phobius"/>
    </source>
</evidence>
<evidence type="ECO:0000256" key="4">
    <source>
        <dbReference type="ARBA" id="ARBA00022568"/>
    </source>
</evidence>
<evidence type="ECO:0000256" key="1">
    <source>
        <dbReference type="ARBA" id="ARBA00004448"/>
    </source>
</evidence>
<comment type="catalytic activity">
    <reaction evidence="14">
        <text>Ca(2+)(in) = Ca(2+)(out)</text>
        <dbReference type="Rhea" id="RHEA:29671"/>
        <dbReference type="ChEBI" id="CHEBI:29108"/>
    </reaction>
</comment>
<dbReference type="OrthoDB" id="278338at2759"/>
<evidence type="ECO:0000256" key="13">
    <source>
        <dbReference type="ARBA" id="ARBA00023303"/>
    </source>
</evidence>
<dbReference type="Proteomes" id="UP000232323">
    <property type="component" value="Unassembled WGS sequence"/>
</dbReference>
<keyword evidence="13" id="KW-0407">Ion channel</keyword>
<keyword evidence="7" id="KW-0999">Mitochondrion inner membrane</keyword>
<dbReference type="GO" id="GO:0005262">
    <property type="term" value="F:calcium channel activity"/>
    <property type="evidence" value="ECO:0007669"/>
    <property type="project" value="UniProtKB-KW"/>
</dbReference>
<evidence type="ECO:0000256" key="3">
    <source>
        <dbReference type="ARBA" id="ARBA00022448"/>
    </source>
</evidence>
<keyword evidence="19" id="KW-1185">Reference proteome</keyword>
<accession>A0A250XHR9</accession>
<evidence type="ECO:0000256" key="14">
    <source>
        <dbReference type="ARBA" id="ARBA00036634"/>
    </source>
</evidence>
<keyword evidence="12 16" id="KW-0472">Membrane</keyword>
<evidence type="ECO:0000313" key="18">
    <source>
        <dbReference type="EMBL" id="GAX82635.1"/>
    </source>
</evidence>
<reference evidence="18 19" key="1">
    <citation type="submission" date="2017-08" db="EMBL/GenBank/DDBJ databases">
        <title>Acidophilic green algal genome provides insights into adaptation to an acidic environment.</title>
        <authorList>
            <person name="Hirooka S."/>
            <person name="Hirose Y."/>
            <person name="Kanesaki Y."/>
            <person name="Higuchi S."/>
            <person name="Fujiwara T."/>
            <person name="Onuma R."/>
            <person name="Era A."/>
            <person name="Ohbayashi R."/>
            <person name="Uzuka A."/>
            <person name="Nozaki H."/>
            <person name="Yoshikawa H."/>
            <person name="Miyagishima S.Y."/>
        </authorList>
    </citation>
    <scope>NUCLEOTIDE SEQUENCE [LARGE SCALE GENOMIC DNA]</scope>
    <source>
        <strain evidence="18 19">NIES-2499</strain>
    </source>
</reference>
<keyword evidence="4" id="KW-0109">Calcium transport</keyword>
<protein>
    <recommendedName>
        <fullName evidence="17">Calcium uniporter protein C-terminal domain-containing protein</fullName>
    </recommendedName>
</protein>
<keyword evidence="9 16" id="KW-1133">Transmembrane helix</keyword>
<evidence type="ECO:0000256" key="5">
    <source>
        <dbReference type="ARBA" id="ARBA00022673"/>
    </source>
</evidence>
<keyword evidence="5" id="KW-0107">Calcium channel</keyword>
<evidence type="ECO:0000256" key="7">
    <source>
        <dbReference type="ARBA" id="ARBA00022792"/>
    </source>
</evidence>
<feature type="transmembrane region" description="Helical" evidence="16">
    <location>
        <begin position="195"/>
        <end position="215"/>
    </location>
</feature>
<dbReference type="PANTHER" id="PTHR13462:SF10">
    <property type="entry name" value="CALCIUM UNIPORTER PROTEIN, MITOCHONDRIAL"/>
    <property type="match status" value="1"/>
</dbReference>
<evidence type="ECO:0000256" key="6">
    <source>
        <dbReference type="ARBA" id="ARBA00022692"/>
    </source>
</evidence>
<proteinExistence type="inferred from homology"/>
<evidence type="ECO:0000256" key="11">
    <source>
        <dbReference type="ARBA" id="ARBA00023128"/>
    </source>
</evidence>
<feature type="coiled-coil region" evidence="15">
    <location>
        <begin position="162"/>
        <end position="189"/>
    </location>
</feature>
<feature type="domain" description="Calcium uniporter protein C-terminal" evidence="17">
    <location>
        <begin position="122"/>
        <end position="282"/>
    </location>
</feature>
<dbReference type="EMBL" id="BEGY01000083">
    <property type="protein sequence ID" value="GAX82635.1"/>
    <property type="molecule type" value="Genomic_DNA"/>
</dbReference>
<dbReference type="Pfam" id="PF04678">
    <property type="entry name" value="MCU"/>
    <property type="match status" value="1"/>
</dbReference>
<comment type="similarity">
    <text evidence="2">Belongs to the MCU (TC 1.A.77) family.</text>
</comment>
<keyword evidence="6 16" id="KW-0812">Transmembrane</keyword>
<feature type="transmembrane region" description="Helical" evidence="16">
    <location>
        <begin position="227"/>
        <end position="246"/>
    </location>
</feature>
<evidence type="ECO:0000259" key="17">
    <source>
        <dbReference type="Pfam" id="PF04678"/>
    </source>
</evidence>
<dbReference type="InterPro" id="IPR039055">
    <property type="entry name" value="MCU_fam"/>
</dbReference>
<dbReference type="PANTHER" id="PTHR13462">
    <property type="entry name" value="CALCIUM UNIPORTER PROTEIN, MITOCHONDRIAL"/>
    <property type="match status" value="1"/>
</dbReference>
<dbReference type="STRING" id="1157962.A0A250XHR9"/>
<evidence type="ECO:0000256" key="8">
    <source>
        <dbReference type="ARBA" id="ARBA00022837"/>
    </source>
</evidence>
<keyword evidence="11" id="KW-0496">Mitochondrion</keyword>
<keyword evidence="10" id="KW-0406">Ion transport</keyword>
<keyword evidence="8" id="KW-0106">Calcium</keyword>